<reference evidence="8" key="1">
    <citation type="submission" date="2025-08" db="UniProtKB">
        <authorList>
            <consortium name="RefSeq"/>
        </authorList>
    </citation>
    <scope>IDENTIFICATION</scope>
    <source>
        <strain evidence="8">Ishihara</strain>
        <tissue evidence="8">Whole body</tissue>
    </source>
</reference>
<dbReference type="KEGG" id="sliu:111360103"/>
<evidence type="ECO:0000313" key="7">
    <source>
        <dbReference type="Proteomes" id="UP000301870"/>
    </source>
</evidence>
<keyword evidence="3" id="KW-0560">Oxidoreductase</keyword>
<evidence type="ECO:0000313" key="8">
    <source>
        <dbReference type="RefSeq" id="XP_022831712.1"/>
    </source>
</evidence>
<dbReference type="InterPro" id="IPR036291">
    <property type="entry name" value="NAD(P)-bd_dom_sf"/>
</dbReference>
<dbReference type="Pfam" id="PF00106">
    <property type="entry name" value="adh_short"/>
    <property type="match status" value="1"/>
</dbReference>
<evidence type="ECO:0000256" key="5">
    <source>
        <dbReference type="SAM" id="Coils"/>
    </source>
</evidence>
<dbReference type="PRINTS" id="PR00080">
    <property type="entry name" value="SDRFAMILY"/>
</dbReference>
<dbReference type="Proteomes" id="UP000301870">
    <property type="component" value="Chromosome 30"/>
</dbReference>
<dbReference type="PRINTS" id="PR00081">
    <property type="entry name" value="GDHRDH"/>
</dbReference>
<dbReference type="CTD" id="31703"/>
<dbReference type="GeneID" id="111360103"/>
<dbReference type="InterPro" id="IPR051019">
    <property type="entry name" value="VLCFA-Steroid_DH"/>
</dbReference>
<evidence type="ECO:0000256" key="4">
    <source>
        <dbReference type="RuleBase" id="RU000363"/>
    </source>
</evidence>
<proteinExistence type="inferred from homology"/>
<dbReference type="GO" id="GO:0016491">
    <property type="term" value="F:oxidoreductase activity"/>
    <property type="evidence" value="ECO:0007669"/>
    <property type="project" value="UniProtKB-KW"/>
</dbReference>
<protein>
    <submittedName>
        <fullName evidence="8">Very-long-chain 3-oxoacyl-CoA reductase-like isoform X1</fullName>
    </submittedName>
</protein>
<keyword evidence="6" id="KW-1133">Transmembrane helix</keyword>
<sequence>MQTDFYGMPVHPTIVALGNLSACLFFFYICCKAFLVPFYTYVIAPKFHRVNFKAYGKWALVTGCTDGIGKEYARQLAAAGCDIVLVSRSMEKLQATAQEIETEFNVATKIIQVDFTAGDEIYQTIEKEIAGLQIGTLVNNVGISYSYPEYFLDLVEMNKVFEKLLKANIVSVTRMTHMVLPAMVARERGIVINIGSASSIIPSPMLTVYAATKAYVDKFTEGLDMEYYKKNILFQCVMPGFVCSNMSGIRRSSLFAPSAKDFVRSALSLVAVEKRTPGYYPHEFFVHCLNIISKSSYHFGVWMVTKSMQNSRLKCLKKMKRQTGKLGA</sequence>
<keyword evidence="2" id="KW-0521">NADP</keyword>
<evidence type="ECO:0000256" key="3">
    <source>
        <dbReference type="ARBA" id="ARBA00023002"/>
    </source>
</evidence>
<comment type="similarity">
    <text evidence="1 4">Belongs to the short-chain dehydrogenases/reductases (SDR) family.</text>
</comment>
<feature type="coiled-coil region" evidence="5">
    <location>
        <begin position="83"/>
        <end position="110"/>
    </location>
</feature>
<name>A0A9J7ENE3_SPOLT</name>
<accession>A0A9J7ENE3</accession>
<dbReference type="CDD" id="cd05356">
    <property type="entry name" value="17beta-HSD1_like_SDR_c"/>
    <property type="match status" value="1"/>
</dbReference>
<keyword evidence="6" id="KW-0472">Membrane</keyword>
<dbReference type="Gene3D" id="3.40.50.720">
    <property type="entry name" value="NAD(P)-binding Rossmann-like Domain"/>
    <property type="match status" value="1"/>
</dbReference>
<dbReference type="AlphaFoldDB" id="A0A9J7ENE3"/>
<keyword evidence="7" id="KW-1185">Reference proteome</keyword>
<keyword evidence="6" id="KW-0812">Transmembrane</keyword>
<dbReference type="SUPFAM" id="SSF51735">
    <property type="entry name" value="NAD(P)-binding Rossmann-fold domains"/>
    <property type="match status" value="1"/>
</dbReference>
<organism evidence="7 8">
    <name type="scientific">Spodoptera litura</name>
    <name type="common">Asian cotton leafworm</name>
    <dbReference type="NCBI Taxonomy" id="69820"/>
    <lineage>
        <taxon>Eukaryota</taxon>
        <taxon>Metazoa</taxon>
        <taxon>Ecdysozoa</taxon>
        <taxon>Arthropoda</taxon>
        <taxon>Hexapoda</taxon>
        <taxon>Insecta</taxon>
        <taxon>Pterygota</taxon>
        <taxon>Neoptera</taxon>
        <taxon>Endopterygota</taxon>
        <taxon>Lepidoptera</taxon>
        <taxon>Glossata</taxon>
        <taxon>Ditrysia</taxon>
        <taxon>Noctuoidea</taxon>
        <taxon>Noctuidae</taxon>
        <taxon>Amphipyrinae</taxon>
        <taxon>Spodoptera</taxon>
    </lineage>
</organism>
<dbReference type="InterPro" id="IPR002347">
    <property type="entry name" value="SDR_fam"/>
</dbReference>
<feature type="transmembrane region" description="Helical" evidence="6">
    <location>
        <begin position="25"/>
        <end position="44"/>
    </location>
</feature>
<keyword evidence="5" id="KW-0175">Coiled coil</keyword>
<gene>
    <name evidence="8" type="primary">LOC111360103</name>
</gene>
<dbReference type="PANTHER" id="PTHR43899">
    <property type="entry name" value="RH59310P"/>
    <property type="match status" value="1"/>
</dbReference>
<evidence type="ECO:0000256" key="6">
    <source>
        <dbReference type="SAM" id="Phobius"/>
    </source>
</evidence>
<dbReference type="PANTHER" id="PTHR43899:SF13">
    <property type="entry name" value="RH59310P"/>
    <property type="match status" value="1"/>
</dbReference>
<dbReference type="PIRSF" id="PIRSF000126">
    <property type="entry name" value="11-beta-HSD1"/>
    <property type="match status" value="1"/>
</dbReference>
<dbReference type="GO" id="GO:0005783">
    <property type="term" value="C:endoplasmic reticulum"/>
    <property type="evidence" value="ECO:0007669"/>
    <property type="project" value="TreeGrafter"/>
</dbReference>
<evidence type="ECO:0000256" key="1">
    <source>
        <dbReference type="ARBA" id="ARBA00006484"/>
    </source>
</evidence>
<evidence type="ECO:0000256" key="2">
    <source>
        <dbReference type="ARBA" id="ARBA00022857"/>
    </source>
</evidence>
<dbReference type="OrthoDB" id="5545019at2759"/>
<dbReference type="FunFam" id="3.40.50.720:FF:000137">
    <property type="entry name" value="Hydroxysteroid (17-beta) dehydrogenase 3"/>
    <property type="match status" value="1"/>
</dbReference>
<dbReference type="RefSeq" id="XP_022831712.1">
    <property type="nucleotide sequence ID" value="XM_022975944.1"/>
</dbReference>